<dbReference type="GeneID" id="80540961"/>
<keyword evidence="3 9" id="KW-0167">Capsid protein</keyword>
<keyword evidence="7 9" id="KW-0687">Ribonucleoprotein</keyword>
<evidence type="ECO:0000256" key="6">
    <source>
        <dbReference type="ARBA" id="ARBA00023086"/>
    </source>
</evidence>
<comment type="subunit">
    <text evidence="9">Homomultimerizes to form the nucleocapsid. Binds to viral genomic RNA.</text>
</comment>
<dbReference type="KEGG" id="vg:80540961"/>
<comment type="subcellular location">
    <subcellularLocation>
        <location evidence="9">Virion</location>
    </subcellularLocation>
    <subcellularLocation>
        <location evidence="9">Host cytoplasm</location>
    </subcellularLocation>
</comment>
<evidence type="ECO:0000256" key="4">
    <source>
        <dbReference type="ARBA" id="ARBA00022844"/>
    </source>
</evidence>
<evidence type="ECO:0000313" key="12">
    <source>
        <dbReference type="Proteomes" id="UP001161664"/>
    </source>
</evidence>
<proteinExistence type="inferred from homology"/>
<dbReference type="GO" id="GO:1990904">
    <property type="term" value="C:ribonucleoprotein complex"/>
    <property type="evidence" value="ECO:0007669"/>
    <property type="project" value="UniProtKB-UniRule"/>
</dbReference>
<keyword evidence="5 9" id="KW-0694">RNA-binding</keyword>
<dbReference type="GO" id="GO:0030430">
    <property type="term" value="C:host cell cytoplasm"/>
    <property type="evidence" value="ECO:0007669"/>
    <property type="project" value="UniProtKB-SubCell"/>
</dbReference>
<dbReference type="Proteomes" id="UP001161664">
    <property type="component" value="Segment"/>
</dbReference>
<keyword evidence="9" id="KW-1035">Host cytoplasm</keyword>
<accession>A0A8D9UIT3</accession>
<dbReference type="EMBL" id="BK014297">
    <property type="protein sequence ID" value="DAF42278.1"/>
    <property type="molecule type" value="Viral_cRNA"/>
</dbReference>
<protein>
    <recommendedName>
        <fullName evidence="1 9">Nucleoprotein</fullName>
        <shortName evidence="9">NP</shortName>
        <shortName evidence="9">Protein N</shortName>
    </recommendedName>
    <alternativeName>
        <fullName evidence="8 9">Nucleocapsid protein</fullName>
    </alternativeName>
</protein>
<reference evidence="11" key="2">
    <citation type="journal article" date="2021" name="Viruses">
        <title>Illuminating the Plant Rhabdovirus Landscape through Metatranscriptomics Data.</title>
        <authorList>
            <person name="Bejerman N."/>
            <person name="Dietzgen R.G."/>
            <person name="Debat H."/>
        </authorList>
    </citation>
    <scope>NUCLEOTIDE SEQUENCE</scope>
</reference>
<dbReference type="InterPro" id="IPR004902">
    <property type="entry name" value="Rhabdo_ncap_2"/>
</dbReference>
<evidence type="ECO:0000256" key="8">
    <source>
        <dbReference type="ARBA" id="ARBA00033344"/>
    </source>
</evidence>
<dbReference type="GO" id="GO:0019029">
    <property type="term" value="C:helical viral capsid"/>
    <property type="evidence" value="ECO:0007669"/>
    <property type="project" value="UniProtKB-UniRule"/>
</dbReference>
<dbReference type="RefSeq" id="YP_010802238.1">
    <property type="nucleotide sequence ID" value="NC_076970.1"/>
</dbReference>
<keyword evidence="6 9" id="KW-0543">Viral nucleoprotein</keyword>
<dbReference type="GO" id="GO:0019013">
    <property type="term" value="C:viral nucleocapsid"/>
    <property type="evidence" value="ECO:0007669"/>
    <property type="project" value="UniProtKB-UniRule"/>
</dbReference>
<comment type="function">
    <text evidence="9">Encapsidates the genome, protecting it from nucleases. The encapsidated genomic RNA is termed the nucleocapsid (NC) and serves as template for viral transcription and replication.</text>
</comment>
<keyword evidence="2 9" id="KW-1139">Helical capsid protein</keyword>
<keyword evidence="12" id="KW-1185">Reference proteome</keyword>
<evidence type="ECO:0000256" key="5">
    <source>
        <dbReference type="ARBA" id="ARBA00022884"/>
    </source>
</evidence>
<evidence type="ECO:0000256" key="3">
    <source>
        <dbReference type="ARBA" id="ARBA00022561"/>
    </source>
</evidence>
<sequence>MAEHFSISPEEVTEILDTFQGLPTRENLNPIGNIPDQVKYSDEDCKEKMSIYSISQKADSEIIGMWGEIEKSMKEGKFTEGDMRKLLICALNVRGVEKNTYPFLDFTKVETTKNIITVLDTNPIGGQTTGVESISVGVPPSTSTGETEESKAKAVCFLACMYCRLVVKEDDHVKLATATLQKGFGSLYGAQSEYLTKYVSPDGWSKVIKIGFTTYRGARGTLAAACSVTDANLRPGQPNYGLCRFLLLQHLEFLGMHIYKMTMALVKHMSPVEIGQFLSWVTNPMSAAAAMEVANIVKTYDNKSVRSKLWKYSKLVDPLYFINMSAGRNKYMCCVLAKLTNANALGGTADYSNPEKIRVILNLSNETKNKAQLDCNLVMRMHDVLASTVSGSIGLAWSKSRGVKRTREPEFSPMSEEEEEERPPPTKTPKKKKRTGDKIKEFLSASGPSTTA</sequence>
<dbReference type="GO" id="GO:0003723">
    <property type="term" value="F:RNA binding"/>
    <property type="evidence" value="ECO:0007669"/>
    <property type="project" value="UniProtKB-UniRule"/>
</dbReference>
<dbReference type="Pfam" id="PF03216">
    <property type="entry name" value="Rhabdo_ncap_2"/>
    <property type="match status" value="1"/>
</dbReference>
<organism evidence="11 12">
    <name type="scientific">Agave tequilana virus 1</name>
    <dbReference type="NCBI Taxonomy" id="2793719"/>
    <lineage>
        <taxon>Viruses</taxon>
        <taxon>Riboviria</taxon>
        <taxon>Orthornavirae</taxon>
        <taxon>Negarnaviricota</taxon>
        <taxon>Haploviricotina</taxon>
        <taxon>Monjiviricetes</taxon>
        <taxon>Mononegavirales</taxon>
        <taxon>Rhabdoviridae</taxon>
        <taxon>Betarhabdovirinae</taxon>
        <taxon>Alphanucleorhabdovirus</taxon>
        <taxon>Alphanucleorhabdovirus agavis</taxon>
    </lineage>
</organism>
<comment type="similarity">
    <text evidence="9">Belongs to the nucleorhabdovirus nucleocapsid protein family.</text>
</comment>
<evidence type="ECO:0000313" key="11">
    <source>
        <dbReference type="EMBL" id="DAF42278.1"/>
    </source>
</evidence>
<evidence type="ECO:0000256" key="10">
    <source>
        <dbReference type="SAM" id="MobiDB-lite"/>
    </source>
</evidence>
<feature type="region of interest" description="Disordered" evidence="10">
    <location>
        <begin position="403"/>
        <end position="452"/>
    </location>
</feature>
<name>A0A8D9UIT3_9RHAB</name>
<reference evidence="11" key="1">
    <citation type="journal article" date="2021" name="J. Anim. Genet.">
        <title>Illuminating the plant rhabdovirus landscape through metatranscriptomics data.</title>
        <authorList>
            <person name="Bejerman N."/>
            <person name="Dietzgen R.G."/>
            <person name="Debat H."/>
        </authorList>
    </citation>
    <scope>NUCLEOTIDE SEQUENCE</scope>
</reference>
<evidence type="ECO:0000256" key="2">
    <source>
        <dbReference type="ARBA" id="ARBA00022497"/>
    </source>
</evidence>
<evidence type="ECO:0000256" key="1">
    <source>
        <dbReference type="ARBA" id="ARBA00014389"/>
    </source>
</evidence>
<keyword evidence="4 9" id="KW-0946">Virion</keyword>
<evidence type="ECO:0000256" key="7">
    <source>
        <dbReference type="ARBA" id="ARBA00023274"/>
    </source>
</evidence>
<evidence type="ECO:0000256" key="9">
    <source>
        <dbReference type="RuleBase" id="RU369108"/>
    </source>
</evidence>